<comment type="caution">
    <text evidence="1">The sequence shown here is derived from an EMBL/GenBank/DDBJ whole genome shotgun (WGS) entry which is preliminary data.</text>
</comment>
<dbReference type="Proteomes" id="UP000243579">
    <property type="component" value="Unassembled WGS sequence"/>
</dbReference>
<gene>
    <name evidence="1" type="ORF">ACHHYP_20837</name>
</gene>
<sequence>MLSTWQSGTIVSTIGHDTFLPIVKALVPEAPGVSKATEEVPQEMTPLGSPRLSVHRLPISDVSRVKPSEMLLQQRPPTKMSQRVLSPRELSLAAANRLAAHVIPR</sequence>
<accession>A0A1V9Y5M8</accession>
<dbReference type="AlphaFoldDB" id="A0A1V9Y5M8"/>
<proteinExistence type="predicted"/>
<name>A0A1V9Y5M8_ACHHY</name>
<protein>
    <submittedName>
        <fullName evidence="1">Uncharacterized protein</fullName>
    </submittedName>
</protein>
<organism evidence="1 2">
    <name type="scientific">Achlya hypogyna</name>
    <name type="common">Oomycete</name>
    <name type="synonym">Protoachlya hypogyna</name>
    <dbReference type="NCBI Taxonomy" id="1202772"/>
    <lineage>
        <taxon>Eukaryota</taxon>
        <taxon>Sar</taxon>
        <taxon>Stramenopiles</taxon>
        <taxon>Oomycota</taxon>
        <taxon>Saprolegniomycetes</taxon>
        <taxon>Saprolegniales</taxon>
        <taxon>Achlyaceae</taxon>
        <taxon>Achlya</taxon>
    </lineage>
</organism>
<reference evidence="1 2" key="1">
    <citation type="journal article" date="2014" name="Genome Biol. Evol.">
        <title>The secreted proteins of Achlya hypogyna and Thraustotheca clavata identify the ancestral oomycete secretome and reveal gene acquisitions by horizontal gene transfer.</title>
        <authorList>
            <person name="Misner I."/>
            <person name="Blouin N."/>
            <person name="Leonard G."/>
            <person name="Richards T.A."/>
            <person name="Lane C.E."/>
        </authorList>
    </citation>
    <scope>NUCLEOTIDE SEQUENCE [LARGE SCALE GENOMIC DNA]</scope>
    <source>
        <strain evidence="1 2">ATCC 48635</strain>
    </source>
</reference>
<dbReference type="EMBL" id="JNBR01002844">
    <property type="protein sequence ID" value="OQR81016.1"/>
    <property type="molecule type" value="Genomic_DNA"/>
</dbReference>
<keyword evidence="2" id="KW-1185">Reference proteome</keyword>
<evidence type="ECO:0000313" key="2">
    <source>
        <dbReference type="Proteomes" id="UP000243579"/>
    </source>
</evidence>
<evidence type="ECO:0000313" key="1">
    <source>
        <dbReference type="EMBL" id="OQR81016.1"/>
    </source>
</evidence>